<dbReference type="SUPFAM" id="SSF53807">
    <property type="entry name" value="Helical backbone' metal receptor"/>
    <property type="match status" value="1"/>
</dbReference>
<proteinExistence type="inferred from homology"/>
<evidence type="ECO:0000313" key="7">
    <source>
        <dbReference type="EMBL" id="QAY71275.1"/>
    </source>
</evidence>
<comment type="similarity">
    <text evidence="2">Belongs to the bacterial solute-binding protein 8 family.</text>
</comment>
<dbReference type="RefSeq" id="WP_129189798.1">
    <property type="nucleotide sequence ID" value="NZ_CP035493.1"/>
</dbReference>
<evidence type="ECO:0000256" key="1">
    <source>
        <dbReference type="ARBA" id="ARBA00004196"/>
    </source>
</evidence>
<gene>
    <name evidence="7" type="ORF">ET471_15590</name>
</gene>
<dbReference type="PROSITE" id="PS51257">
    <property type="entry name" value="PROKAR_LIPOPROTEIN"/>
    <property type="match status" value="1"/>
</dbReference>
<dbReference type="Proteomes" id="UP000292118">
    <property type="component" value="Chromosome"/>
</dbReference>
<dbReference type="PANTHER" id="PTHR30532">
    <property type="entry name" value="IRON III DICITRATE-BINDING PERIPLASMIC PROTEIN"/>
    <property type="match status" value="1"/>
</dbReference>
<keyword evidence="4 5" id="KW-0732">Signal</keyword>
<dbReference type="InterPro" id="IPR002491">
    <property type="entry name" value="ABC_transptr_periplasmic_BD"/>
</dbReference>
<evidence type="ECO:0000256" key="2">
    <source>
        <dbReference type="ARBA" id="ARBA00008814"/>
    </source>
</evidence>
<keyword evidence="3" id="KW-0813">Transport</keyword>
<feature type="signal peptide" evidence="5">
    <location>
        <begin position="1"/>
        <end position="35"/>
    </location>
</feature>
<protein>
    <submittedName>
        <fullName evidence="7">ABC transporter substrate-binding protein</fullName>
    </submittedName>
</protein>
<dbReference type="GO" id="GO:1901678">
    <property type="term" value="P:iron coordination entity transport"/>
    <property type="evidence" value="ECO:0007669"/>
    <property type="project" value="UniProtKB-ARBA"/>
</dbReference>
<dbReference type="OrthoDB" id="63946at2"/>
<sequence length="341" mass="33940">MSNPHRRRLTAGSRRVAAALVAVVALLTACSPAPGASSSAPTRTVTDARGREVDIPVAPARVVTLSEPTTDAAFAIGVVPVGATAARGQAARLAGYLPAEAADVTVVGSLGSPQLEQLVALGPDLILTDGTAVNDDVLLGKLQAIAPTLWVGEAGNTDWQAGLRAVGDALGKADAATAFVTSYDAEAARVRDGLGANAGARVSIVRWGLSTGAFLPQSTFPAKILADLGLTRPAGQDVAGNGHSEQVSAENVGVLDGDWMFFCTLGGAAGPETAADGGGATGVAASEAALATAAARAVGFTDLTAYRSGRVVPVDGSAWGSAGGPLAAWQILTDVDDNLVG</sequence>
<dbReference type="PROSITE" id="PS50983">
    <property type="entry name" value="FE_B12_PBP"/>
    <property type="match status" value="1"/>
</dbReference>
<dbReference type="GO" id="GO:0030288">
    <property type="term" value="C:outer membrane-bounded periplasmic space"/>
    <property type="evidence" value="ECO:0007669"/>
    <property type="project" value="TreeGrafter"/>
</dbReference>
<name>A0A4P6F721_9MICO</name>
<keyword evidence="8" id="KW-1185">Reference proteome</keyword>
<dbReference type="EMBL" id="CP035493">
    <property type="protein sequence ID" value="QAY71275.1"/>
    <property type="molecule type" value="Genomic_DNA"/>
</dbReference>
<organism evidence="7 8">
    <name type="scientific">Xylanimonas protaetiae</name>
    <dbReference type="NCBI Taxonomy" id="2509457"/>
    <lineage>
        <taxon>Bacteria</taxon>
        <taxon>Bacillati</taxon>
        <taxon>Actinomycetota</taxon>
        <taxon>Actinomycetes</taxon>
        <taxon>Micrococcales</taxon>
        <taxon>Promicromonosporaceae</taxon>
        <taxon>Xylanimonas</taxon>
    </lineage>
</organism>
<evidence type="ECO:0000256" key="5">
    <source>
        <dbReference type="SAM" id="SignalP"/>
    </source>
</evidence>
<evidence type="ECO:0000256" key="4">
    <source>
        <dbReference type="ARBA" id="ARBA00022729"/>
    </source>
</evidence>
<dbReference type="Pfam" id="PF01497">
    <property type="entry name" value="Peripla_BP_2"/>
    <property type="match status" value="1"/>
</dbReference>
<dbReference type="PANTHER" id="PTHR30532:SF25">
    <property type="entry name" value="IRON(III) DICITRATE-BINDING PERIPLASMIC PROTEIN"/>
    <property type="match status" value="1"/>
</dbReference>
<dbReference type="Gene3D" id="3.40.50.1980">
    <property type="entry name" value="Nitrogenase molybdenum iron protein domain"/>
    <property type="match status" value="2"/>
</dbReference>
<feature type="chain" id="PRO_5020649096" evidence="5">
    <location>
        <begin position="36"/>
        <end position="341"/>
    </location>
</feature>
<evidence type="ECO:0000313" key="8">
    <source>
        <dbReference type="Proteomes" id="UP000292118"/>
    </source>
</evidence>
<reference evidence="7 8" key="1">
    <citation type="submission" date="2019-01" db="EMBL/GenBank/DDBJ databases">
        <title>Genome sequencing of strain FW10M-9.</title>
        <authorList>
            <person name="Heo J."/>
            <person name="Kim S.-J."/>
            <person name="Kim J.-S."/>
            <person name="Hong S.-B."/>
            <person name="Kwon S.-W."/>
        </authorList>
    </citation>
    <scope>NUCLEOTIDE SEQUENCE [LARGE SCALE GENOMIC DNA]</scope>
    <source>
        <strain evidence="7 8">FW10M-9</strain>
    </source>
</reference>
<comment type="subcellular location">
    <subcellularLocation>
        <location evidence="1">Cell envelope</location>
    </subcellularLocation>
</comment>
<dbReference type="AlphaFoldDB" id="A0A4P6F721"/>
<accession>A0A4P6F721</accession>
<evidence type="ECO:0000259" key="6">
    <source>
        <dbReference type="PROSITE" id="PS50983"/>
    </source>
</evidence>
<dbReference type="KEGG" id="xya:ET471_15590"/>
<evidence type="ECO:0000256" key="3">
    <source>
        <dbReference type="ARBA" id="ARBA00022448"/>
    </source>
</evidence>
<dbReference type="InterPro" id="IPR051313">
    <property type="entry name" value="Bact_iron-sidero_bind"/>
</dbReference>
<feature type="domain" description="Fe/B12 periplasmic-binding" evidence="6">
    <location>
        <begin position="61"/>
        <end position="341"/>
    </location>
</feature>